<gene>
    <name evidence="3" type="ORF">N7463_002323</name>
</gene>
<dbReference type="PANTHER" id="PTHR11803:SF58">
    <property type="entry name" value="PROTEIN HMF1-RELATED"/>
    <property type="match status" value="1"/>
</dbReference>
<feature type="region of interest" description="Disordered" evidence="2">
    <location>
        <begin position="1"/>
        <end position="27"/>
    </location>
</feature>
<dbReference type="InterPro" id="IPR035959">
    <property type="entry name" value="RutC-like_sf"/>
</dbReference>
<comment type="similarity">
    <text evidence="1">Belongs to the RutC family.</text>
</comment>
<organism evidence="3 4">
    <name type="scientific">Penicillium fimorum</name>
    <dbReference type="NCBI Taxonomy" id="1882269"/>
    <lineage>
        <taxon>Eukaryota</taxon>
        <taxon>Fungi</taxon>
        <taxon>Dikarya</taxon>
        <taxon>Ascomycota</taxon>
        <taxon>Pezizomycotina</taxon>
        <taxon>Eurotiomycetes</taxon>
        <taxon>Eurotiomycetidae</taxon>
        <taxon>Eurotiales</taxon>
        <taxon>Aspergillaceae</taxon>
        <taxon>Penicillium</taxon>
    </lineage>
</organism>
<protein>
    <recommendedName>
        <fullName evidence="5">YjgF/Yer057p/UK114 family</fullName>
    </recommendedName>
</protein>
<evidence type="ECO:0000256" key="1">
    <source>
        <dbReference type="ARBA" id="ARBA00010552"/>
    </source>
</evidence>
<name>A0A9W9XZ15_9EURO</name>
<dbReference type="OrthoDB" id="309640at2759"/>
<sequence>MTTQFTSEEHTESTMSEPAENPPEYHTLQPPKAVIECIRTPGAPLPPTDSSQAFKVNGVIYVAAQVGALPRGDLAIGQTAYFEQLFRNIEVILKAAGSGLDRIVKTTVYFTEVVHGKYKFEALYKRMLPFAPPRTNIVVSRIDSRSNAQVQMEVIAVE</sequence>
<dbReference type="CDD" id="cd00448">
    <property type="entry name" value="YjgF_YER057c_UK114_family"/>
    <property type="match status" value="1"/>
</dbReference>
<dbReference type="AlphaFoldDB" id="A0A9W9XZ15"/>
<evidence type="ECO:0008006" key="5">
    <source>
        <dbReference type="Google" id="ProtNLM"/>
    </source>
</evidence>
<dbReference type="Gene3D" id="3.30.1330.40">
    <property type="entry name" value="RutC-like"/>
    <property type="match status" value="1"/>
</dbReference>
<evidence type="ECO:0000313" key="3">
    <source>
        <dbReference type="EMBL" id="KAJ5512771.1"/>
    </source>
</evidence>
<dbReference type="Pfam" id="PF01042">
    <property type="entry name" value="Ribonuc_L-PSP"/>
    <property type="match status" value="1"/>
</dbReference>
<dbReference type="PANTHER" id="PTHR11803">
    <property type="entry name" value="2-IMINOBUTANOATE/2-IMINOPROPANOATE DEAMINASE RIDA"/>
    <property type="match status" value="1"/>
</dbReference>
<dbReference type="GO" id="GO:0019239">
    <property type="term" value="F:deaminase activity"/>
    <property type="evidence" value="ECO:0007669"/>
    <property type="project" value="TreeGrafter"/>
</dbReference>
<dbReference type="Proteomes" id="UP001149954">
    <property type="component" value="Unassembled WGS sequence"/>
</dbReference>
<dbReference type="EMBL" id="JAPWDS010000002">
    <property type="protein sequence ID" value="KAJ5512771.1"/>
    <property type="molecule type" value="Genomic_DNA"/>
</dbReference>
<evidence type="ECO:0000313" key="4">
    <source>
        <dbReference type="Proteomes" id="UP001149954"/>
    </source>
</evidence>
<dbReference type="SUPFAM" id="SSF55298">
    <property type="entry name" value="YjgF-like"/>
    <property type="match status" value="1"/>
</dbReference>
<reference evidence="3" key="1">
    <citation type="submission" date="2022-12" db="EMBL/GenBank/DDBJ databases">
        <authorList>
            <person name="Petersen C."/>
        </authorList>
    </citation>
    <scope>NUCLEOTIDE SEQUENCE</scope>
    <source>
        <strain evidence="3">IBT 29495</strain>
    </source>
</reference>
<reference evidence="3" key="2">
    <citation type="journal article" date="2023" name="IMA Fungus">
        <title>Comparative genomic study of the Penicillium genus elucidates a diverse pangenome and 15 lateral gene transfer events.</title>
        <authorList>
            <person name="Petersen C."/>
            <person name="Sorensen T."/>
            <person name="Nielsen M.R."/>
            <person name="Sondergaard T.E."/>
            <person name="Sorensen J.L."/>
            <person name="Fitzpatrick D.A."/>
            <person name="Frisvad J.C."/>
            <person name="Nielsen K.L."/>
        </authorList>
    </citation>
    <scope>NUCLEOTIDE SEQUENCE</scope>
    <source>
        <strain evidence="3">IBT 29495</strain>
    </source>
</reference>
<accession>A0A9W9XZ15</accession>
<proteinExistence type="inferred from homology"/>
<dbReference type="GO" id="GO:0005829">
    <property type="term" value="C:cytosol"/>
    <property type="evidence" value="ECO:0007669"/>
    <property type="project" value="TreeGrafter"/>
</dbReference>
<comment type="caution">
    <text evidence="3">The sequence shown here is derived from an EMBL/GenBank/DDBJ whole genome shotgun (WGS) entry which is preliminary data.</text>
</comment>
<dbReference type="InterPro" id="IPR006175">
    <property type="entry name" value="YjgF/YER057c/UK114"/>
</dbReference>
<keyword evidence="4" id="KW-1185">Reference proteome</keyword>
<evidence type="ECO:0000256" key="2">
    <source>
        <dbReference type="SAM" id="MobiDB-lite"/>
    </source>
</evidence>